<reference evidence="1 2" key="1">
    <citation type="journal article" date="2015" name="Nature">
        <title>rRNA introns, odd ribosomes, and small enigmatic genomes across a large radiation of phyla.</title>
        <authorList>
            <person name="Brown C.T."/>
            <person name="Hug L.A."/>
            <person name="Thomas B.C."/>
            <person name="Sharon I."/>
            <person name="Castelle C.J."/>
            <person name="Singh A."/>
            <person name="Wilkins M.J."/>
            <person name="Williams K.H."/>
            <person name="Banfield J.F."/>
        </authorList>
    </citation>
    <scope>NUCLEOTIDE SEQUENCE [LARGE SCALE GENOMIC DNA]</scope>
</reference>
<dbReference type="Gene3D" id="3.40.50.10330">
    <property type="entry name" value="Probable inorganic polyphosphate/atp-NAD kinase, domain 1"/>
    <property type="match status" value="1"/>
</dbReference>
<protein>
    <recommendedName>
        <fullName evidence="3">DAGKc domain-containing protein</fullName>
    </recommendedName>
</protein>
<gene>
    <name evidence="1" type="ORF">UY72_C0001G0002</name>
</gene>
<name>A0A0G1XJ02_9BACT</name>
<dbReference type="EMBL" id="LCRD01000001">
    <property type="protein sequence ID" value="KKW30890.1"/>
    <property type="molecule type" value="Genomic_DNA"/>
</dbReference>
<sequence>MYCYVYDEFLQDRRYERDLSLIETRLTDLGIAGKIARLALFRDSHELIRDEIRNGATTIVAVGNDRTLRRALDAVGDTKTVVALLPVGPQGVLAGLLGMPVGVLSCDVLSARIIEELDCGEVNGRRFVQSVRSEDASFVARTKNYTLTPLKKSSFEVRNLAEPDDAGTQSPVDGRLSLIIRSTRFGLLGKRQDVSIVPFQEMMVLFEKMTEVMVDGESLPGKDFAFRVIPKALRLVTGRTRKF</sequence>
<dbReference type="SUPFAM" id="SSF111331">
    <property type="entry name" value="NAD kinase/diacylglycerol kinase-like"/>
    <property type="match status" value="1"/>
</dbReference>
<accession>A0A0G1XJ02</accession>
<dbReference type="InterPro" id="IPR016064">
    <property type="entry name" value="NAD/diacylglycerol_kinase_sf"/>
</dbReference>
<dbReference type="InterPro" id="IPR017438">
    <property type="entry name" value="ATP-NAD_kinase_N"/>
</dbReference>
<evidence type="ECO:0000313" key="1">
    <source>
        <dbReference type="EMBL" id="KKW30890.1"/>
    </source>
</evidence>
<comment type="caution">
    <text evidence="1">The sequence shown here is derived from an EMBL/GenBank/DDBJ whole genome shotgun (WGS) entry which is preliminary data.</text>
</comment>
<dbReference type="Proteomes" id="UP000034846">
    <property type="component" value="Unassembled WGS sequence"/>
</dbReference>
<dbReference type="AlphaFoldDB" id="A0A0G1XJ02"/>
<evidence type="ECO:0000313" key="2">
    <source>
        <dbReference type="Proteomes" id="UP000034846"/>
    </source>
</evidence>
<dbReference type="Gene3D" id="2.60.200.40">
    <property type="match status" value="1"/>
</dbReference>
<evidence type="ECO:0008006" key="3">
    <source>
        <dbReference type="Google" id="ProtNLM"/>
    </source>
</evidence>
<organism evidence="1 2">
    <name type="scientific">Candidatus Uhrbacteria bacterium GW2011_GWD2_52_7</name>
    <dbReference type="NCBI Taxonomy" id="1618989"/>
    <lineage>
        <taxon>Bacteria</taxon>
        <taxon>Candidatus Uhriibacteriota</taxon>
    </lineage>
</organism>
<proteinExistence type="predicted"/>